<gene>
    <name evidence="1" type="ORF">DHETER_LOCUS6239</name>
</gene>
<reference evidence="1" key="1">
    <citation type="submission" date="2021-06" db="EMBL/GenBank/DDBJ databases">
        <authorList>
            <person name="Kallberg Y."/>
            <person name="Tangrot J."/>
            <person name="Rosling A."/>
        </authorList>
    </citation>
    <scope>NUCLEOTIDE SEQUENCE</scope>
    <source>
        <strain evidence="1">IL203A</strain>
    </source>
</reference>
<proteinExistence type="predicted"/>
<evidence type="ECO:0000313" key="2">
    <source>
        <dbReference type="Proteomes" id="UP000789702"/>
    </source>
</evidence>
<evidence type="ECO:0000313" key="1">
    <source>
        <dbReference type="EMBL" id="CAG8575303.1"/>
    </source>
</evidence>
<feature type="non-terminal residue" evidence="1">
    <location>
        <position position="1"/>
    </location>
</feature>
<dbReference type="EMBL" id="CAJVPU010007662">
    <property type="protein sequence ID" value="CAG8575303.1"/>
    <property type="molecule type" value="Genomic_DNA"/>
</dbReference>
<accession>A0ACA9MCX3</accession>
<organism evidence="1 2">
    <name type="scientific">Dentiscutata heterogama</name>
    <dbReference type="NCBI Taxonomy" id="1316150"/>
    <lineage>
        <taxon>Eukaryota</taxon>
        <taxon>Fungi</taxon>
        <taxon>Fungi incertae sedis</taxon>
        <taxon>Mucoromycota</taxon>
        <taxon>Glomeromycotina</taxon>
        <taxon>Glomeromycetes</taxon>
        <taxon>Diversisporales</taxon>
        <taxon>Gigasporaceae</taxon>
        <taxon>Dentiscutata</taxon>
    </lineage>
</organism>
<keyword evidence="2" id="KW-1185">Reference proteome</keyword>
<protein>
    <submittedName>
        <fullName evidence="1">3962_t:CDS:1</fullName>
    </submittedName>
</protein>
<name>A0ACA9MCX3_9GLOM</name>
<dbReference type="Proteomes" id="UP000789702">
    <property type="component" value="Unassembled WGS sequence"/>
</dbReference>
<sequence length="44" mass="4963">DPQFLQALQKVLSVNLTQEENCLALDKALETLGVKFLKENMTVE</sequence>
<comment type="caution">
    <text evidence="1">The sequence shown here is derived from an EMBL/GenBank/DDBJ whole genome shotgun (WGS) entry which is preliminary data.</text>
</comment>